<protein>
    <recommendedName>
        <fullName evidence="6 7">Thioredoxin</fullName>
    </recommendedName>
</protein>
<gene>
    <name evidence="11" type="primary">trxA</name>
    <name evidence="11" type="ORF">COT54_03875</name>
</gene>
<comment type="similarity">
    <text evidence="1 7">Belongs to the thioredoxin family.</text>
</comment>
<accession>A0A2H0WY45</accession>
<keyword evidence="2" id="KW-0813">Transport</keyword>
<keyword evidence="5 9" id="KW-0676">Redox-active center</keyword>
<evidence type="ECO:0000256" key="2">
    <source>
        <dbReference type="ARBA" id="ARBA00022448"/>
    </source>
</evidence>
<dbReference type="Proteomes" id="UP000229574">
    <property type="component" value="Unassembled WGS sequence"/>
</dbReference>
<dbReference type="InterPro" id="IPR013766">
    <property type="entry name" value="Thioredoxin_domain"/>
</dbReference>
<dbReference type="CDD" id="cd02947">
    <property type="entry name" value="TRX_family"/>
    <property type="match status" value="1"/>
</dbReference>
<evidence type="ECO:0000256" key="6">
    <source>
        <dbReference type="NCBIfam" id="TIGR01068"/>
    </source>
</evidence>
<evidence type="ECO:0000256" key="3">
    <source>
        <dbReference type="ARBA" id="ARBA00022982"/>
    </source>
</evidence>
<dbReference type="EMBL" id="PEYY01000141">
    <property type="protein sequence ID" value="PIS17596.1"/>
    <property type="molecule type" value="Genomic_DNA"/>
</dbReference>
<organism evidence="11 12">
    <name type="scientific">Candidatus Collierbacteria bacterium CG09_land_8_20_14_0_10_46_12</name>
    <dbReference type="NCBI Taxonomy" id="1974533"/>
    <lineage>
        <taxon>Bacteria</taxon>
        <taxon>Candidatus Collieribacteriota</taxon>
    </lineage>
</organism>
<dbReference type="Gene3D" id="3.40.30.10">
    <property type="entry name" value="Glutaredoxin"/>
    <property type="match status" value="1"/>
</dbReference>
<dbReference type="PIRSF" id="PIRSF000077">
    <property type="entry name" value="Thioredoxin"/>
    <property type="match status" value="1"/>
</dbReference>
<dbReference type="AlphaFoldDB" id="A0A2H0WY45"/>
<dbReference type="SUPFAM" id="SSF52833">
    <property type="entry name" value="Thioredoxin-like"/>
    <property type="match status" value="1"/>
</dbReference>
<evidence type="ECO:0000256" key="4">
    <source>
        <dbReference type="ARBA" id="ARBA00023157"/>
    </source>
</evidence>
<sequence length="110" mass="12094">MTGTNTQIFTDQNFAEEVLKSDKPVMVDFWATWCGPCQMAGPVVDSLADEYVGKIKIGKLDVDQNQATAGQYGVMSIPTVILFKDGKEIARKVGFAGRPMYEQLLKQVSS</sequence>
<proteinExistence type="inferred from homology"/>
<comment type="caution">
    <text evidence="11">The sequence shown here is derived from an EMBL/GenBank/DDBJ whole genome shotgun (WGS) entry which is preliminary data.</text>
</comment>
<dbReference type="GO" id="GO:0045454">
    <property type="term" value="P:cell redox homeostasis"/>
    <property type="evidence" value="ECO:0007669"/>
    <property type="project" value="TreeGrafter"/>
</dbReference>
<keyword evidence="3" id="KW-0249">Electron transport</keyword>
<dbReference type="PRINTS" id="PR00421">
    <property type="entry name" value="THIOREDOXIN"/>
</dbReference>
<evidence type="ECO:0000256" key="5">
    <source>
        <dbReference type="ARBA" id="ARBA00023284"/>
    </source>
</evidence>
<dbReference type="Pfam" id="PF00085">
    <property type="entry name" value="Thioredoxin"/>
    <property type="match status" value="1"/>
</dbReference>
<evidence type="ECO:0000313" key="11">
    <source>
        <dbReference type="EMBL" id="PIS17596.1"/>
    </source>
</evidence>
<feature type="site" description="Contributes to redox potential value" evidence="8">
    <location>
        <position position="36"/>
    </location>
</feature>
<feature type="disulfide bond" description="Redox-active" evidence="9">
    <location>
        <begin position="34"/>
        <end position="37"/>
    </location>
</feature>
<feature type="domain" description="Thioredoxin" evidence="10">
    <location>
        <begin position="1"/>
        <end position="110"/>
    </location>
</feature>
<dbReference type="PANTHER" id="PTHR45663">
    <property type="entry name" value="GEO12009P1"/>
    <property type="match status" value="1"/>
</dbReference>
<dbReference type="PROSITE" id="PS51352">
    <property type="entry name" value="THIOREDOXIN_2"/>
    <property type="match status" value="1"/>
</dbReference>
<dbReference type="FunFam" id="3.40.30.10:FF:000001">
    <property type="entry name" value="Thioredoxin"/>
    <property type="match status" value="1"/>
</dbReference>
<reference evidence="12" key="1">
    <citation type="submission" date="2017-09" db="EMBL/GenBank/DDBJ databases">
        <title>Depth-based differentiation of microbial function through sediment-hosted aquifers and enrichment of novel symbionts in the deep terrestrial subsurface.</title>
        <authorList>
            <person name="Probst A.J."/>
            <person name="Ladd B."/>
            <person name="Jarett J.K."/>
            <person name="Geller-Mcgrath D.E."/>
            <person name="Sieber C.M.K."/>
            <person name="Emerson J.B."/>
            <person name="Anantharaman K."/>
            <person name="Thomas B.C."/>
            <person name="Malmstrom R."/>
            <person name="Stieglmeier M."/>
            <person name="Klingl A."/>
            <person name="Woyke T."/>
            <person name="Ryan C.M."/>
            <person name="Banfield J.F."/>
        </authorList>
    </citation>
    <scope>NUCLEOTIDE SEQUENCE [LARGE SCALE GENOMIC DNA]</scope>
</reference>
<evidence type="ECO:0000259" key="10">
    <source>
        <dbReference type="PROSITE" id="PS51352"/>
    </source>
</evidence>
<keyword evidence="4 9" id="KW-1015">Disulfide bond</keyword>
<evidence type="ECO:0000256" key="1">
    <source>
        <dbReference type="ARBA" id="ARBA00008987"/>
    </source>
</evidence>
<evidence type="ECO:0000256" key="7">
    <source>
        <dbReference type="PIRNR" id="PIRNR000077"/>
    </source>
</evidence>
<evidence type="ECO:0000256" key="9">
    <source>
        <dbReference type="PIRSR" id="PIRSR000077-4"/>
    </source>
</evidence>
<dbReference type="GO" id="GO:0005829">
    <property type="term" value="C:cytosol"/>
    <property type="evidence" value="ECO:0007669"/>
    <property type="project" value="TreeGrafter"/>
</dbReference>
<feature type="active site" description="Nucleophile" evidence="8">
    <location>
        <position position="34"/>
    </location>
</feature>
<feature type="active site" description="Nucleophile" evidence="8">
    <location>
        <position position="37"/>
    </location>
</feature>
<evidence type="ECO:0000256" key="8">
    <source>
        <dbReference type="PIRSR" id="PIRSR000077-1"/>
    </source>
</evidence>
<feature type="site" description="Contributes to redox potential value" evidence="8">
    <location>
        <position position="35"/>
    </location>
</feature>
<dbReference type="PANTHER" id="PTHR45663:SF11">
    <property type="entry name" value="GEO12009P1"/>
    <property type="match status" value="1"/>
</dbReference>
<evidence type="ECO:0000313" key="12">
    <source>
        <dbReference type="Proteomes" id="UP000229574"/>
    </source>
</evidence>
<dbReference type="NCBIfam" id="TIGR01068">
    <property type="entry name" value="thioredoxin"/>
    <property type="match status" value="1"/>
</dbReference>
<dbReference type="InterPro" id="IPR005746">
    <property type="entry name" value="Thioredoxin"/>
</dbReference>
<name>A0A2H0WY45_9BACT</name>
<feature type="site" description="Deprotonates C-terminal active site Cys" evidence="8">
    <location>
        <position position="28"/>
    </location>
</feature>
<dbReference type="InterPro" id="IPR036249">
    <property type="entry name" value="Thioredoxin-like_sf"/>
</dbReference>
<dbReference type="GO" id="GO:0015035">
    <property type="term" value="F:protein-disulfide reductase activity"/>
    <property type="evidence" value="ECO:0007669"/>
    <property type="project" value="UniProtKB-UniRule"/>
</dbReference>